<evidence type="ECO:0000313" key="1">
    <source>
        <dbReference type="EMBL" id="RML49390.1"/>
    </source>
</evidence>
<dbReference type="EMBL" id="RBNL01003506">
    <property type="protein sequence ID" value="RML49390.1"/>
    <property type="molecule type" value="Genomic_DNA"/>
</dbReference>
<proteinExistence type="predicted"/>
<gene>
    <name evidence="1" type="ORF">APX70_05419</name>
</gene>
<sequence>MEILPAETALMSQILNVTLITETFTPEINGVANTLGRLCDGLRLRGHRVELVRPRQSDEINSGAADDLM</sequence>
<dbReference type="Proteomes" id="UP000282378">
    <property type="component" value="Unassembled WGS sequence"/>
</dbReference>
<dbReference type="AlphaFoldDB" id="A0A3M2WCY9"/>
<dbReference type="Gene3D" id="3.40.50.2000">
    <property type="entry name" value="Glycogen Phosphorylase B"/>
    <property type="match status" value="1"/>
</dbReference>
<comment type="caution">
    <text evidence="1">The sequence shown here is derived from an EMBL/GenBank/DDBJ whole genome shotgun (WGS) entry which is preliminary data.</text>
</comment>
<reference evidence="1 2" key="1">
    <citation type="submission" date="2018-08" db="EMBL/GenBank/DDBJ databases">
        <title>Recombination of ecologically and evolutionarily significant loci maintains genetic cohesion in the Pseudomonas syringae species complex.</title>
        <authorList>
            <person name="Dillon M."/>
            <person name="Thakur S."/>
            <person name="Almeida R.N.D."/>
            <person name="Weir B.S."/>
            <person name="Guttman D.S."/>
        </authorList>
    </citation>
    <scope>NUCLEOTIDE SEQUENCE [LARGE SCALE GENOMIC DNA]</scope>
    <source>
        <strain evidence="1 2">88_10</strain>
    </source>
</reference>
<organism evidence="1 2">
    <name type="scientific">Pseudomonas syringae pv. maculicola</name>
    <dbReference type="NCBI Taxonomy" id="59511"/>
    <lineage>
        <taxon>Bacteria</taxon>
        <taxon>Pseudomonadati</taxon>
        <taxon>Pseudomonadota</taxon>
        <taxon>Gammaproteobacteria</taxon>
        <taxon>Pseudomonadales</taxon>
        <taxon>Pseudomonadaceae</taxon>
        <taxon>Pseudomonas</taxon>
    </lineage>
</organism>
<feature type="non-terminal residue" evidence="1">
    <location>
        <position position="69"/>
    </location>
</feature>
<accession>A0A3M2WCY9</accession>
<evidence type="ECO:0000313" key="2">
    <source>
        <dbReference type="Proteomes" id="UP000282378"/>
    </source>
</evidence>
<dbReference type="GO" id="GO:0016740">
    <property type="term" value="F:transferase activity"/>
    <property type="evidence" value="ECO:0007669"/>
    <property type="project" value="UniProtKB-KW"/>
</dbReference>
<protein>
    <submittedName>
        <fullName evidence="1">Glycosyl transferase, group 1 protein</fullName>
    </submittedName>
</protein>
<keyword evidence="1" id="KW-0808">Transferase</keyword>
<name>A0A3M2WCY9_PSEYM</name>